<feature type="domain" description="HTH lacI-type" evidence="5">
    <location>
        <begin position="6"/>
        <end position="60"/>
    </location>
</feature>
<protein>
    <submittedName>
        <fullName evidence="6">LacI family DNA-binding transcriptional regulator</fullName>
    </submittedName>
</protein>
<organism evidence="6 7">
    <name type="scientific">Tropicimonas aquimaris</name>
    <dbReference type="NCBI Taxonomy" id="914152"/>
    <lineage>
        <taxon>Bacteria</taxon>
        <taxon>Pseudomonadati</taxon>
        <taxon>Pseudomonadota</taxon>
        <taxon>Alphaproteobacteria</taxon>
        <taxon>Rhodobacterales</taxon>
        <taxon>Roseobacteraceae</taxon>
        <taxon>Tropicimonas</taxon>
    </lineage>
</organism>
<evidence type="ECO:0000259" key="5">
    <source>
        <dbReference type="PROSITE" id="PS50932"/>
    </source>
</evidence>
<dbReference type="PANTHER" id="PTHR30146">
    <property type="entry name" value="LACI-RELATED TRANSCRIPTIONAL REPRESSOR"/>
    <property type="match status" value="1"/>
</dbReference>
<dbReference type="Proteomes" id="UP001597108">
    <property type="component" value="Unassembled WGS sequence"/>
</dbReference>
<keyword evidence="4" id="KW-0804">Transcription</keyword>
<name>A0ABW3IN16_9RHOB</name>
<dbReference type="CDD" id="cd06284">
    <property type="entry name" value="PBP1_LacI-like"/>
    <property type="match status" value="1"/>
</dbReference>
<dbReference type="PROSITE" id="PS50932">
    <property type="entry name" value="HTH_LACI_2"/>
    <property type="match status" value="1"/>
</dbReference>
<dbReference type="Gene3D" id="3.40.50.2300">
    <property type="match status" value="2"/>
</dbReference>
<dbReference type="InterPro" id="IPR000843">
    <property type="entry name" value="HTH_LacI"/>
</dbReference>
<dbReference type="GO" id="GO:0003677">
    <property type="term" value="F:DNA binding"/>
    <property type="evidence" value="ECO:0007669"/>
    <property type="project" value="UniProtKB-KW"/>
</dbReference>
<dbReference type="Pfam" id="PF00356">
    <property type="entry name" value="LacI"/>
    <property type="match status" value="1"/>
</dbReference>
<dbReference type="Gene3D" id="1.10.260.40">
    <property type="entry name" value="lambda repressor-like DNA-binding domains"/>
    <property type="match status" value="1"/>
</dbReference>
<dbReference type="EMBL" id="JBHTJT010000008">
    <property type="protein sequence ID" value="MFD0979335.1"/>
    <property type="molecule type" value="Genomic_DNA"/>
</dbReference>
<sequence length="352" mass="38973">MTKRAPSIRDVAIAAGVSTATVSRTLSSPEVVSEKTRETVYRAISETGYRLNVMARNLRRRETGAIAVLLPNLGNPFFAKILSGIAEVMSAAGYNVLISDTTPTSPDDHRFPEYFSHNQTDGLIVLDGMLNRELLLNRGTPEVRAPMVFACEWIDEIERPKVTIDNRAASERAVSHLIELGHRRIGHVCGPPDNVLTLTRRQGTREALQAAGLPCRDDWFYAGDFSLQSGADAARRWCETPDRPTAVHCASDEMAMGFIGELHRRRVRVPEDVSVVGFDDLEITAHFIPPLTTIHQPRVEIGRAAARMLLERMRIPPQDRQRGPVPRLVLPVELVARLSTAPPPVDTRQNAG</sequence>
<dbReference type="CDD" id="cd01392">
    <property type="entry name" value="HTH_LacI"/>
    <property type="match status" value="1"/>
</dbReference>
<reference evidence="7" key="1">
    <citation type="journal article" date="2019" name="Int. J. Syst. Evol. Microbiol.">
        <title>The Global Catalogue of Microorganisms (GCM) 10K type strain sequencing project: providing services to taxonomists for standard genome sequencing and annotation.</title>
        <authorList>
            <consortium name="The Broad Institute Genomics Platform"/>
            <consortium name="The Broad Institute Genome Sequencing Center for Infectious Disease"/>
            <person name="Wu L."/>
            <person name="Ma J."/>
        </authorList>
    </citation>
    <scope>NUCLEOTIDE SEQUENCE [LARGE SCALE GENOMIC DNA]</scope>
    <source>
        <strain evidence="7">CCUG 60524</strain>
    </source>
</reference>
<dbReference type="InterPro" id="IPR046335">
    <property type="entry name" value="LacI/GalR-like_sensor"/>
</dbReference>
<comment type="caution">
    <text evidence="6">The sequence shown here is derived from an EMBL/GenBank/DDBJ whole genome shotgun (WGS) entry which is preliminary data.</text>
</comment>
<dbReference type="InterPro" id="IPR010982">
    <property type="entry name" value="Lambda_DNA-bd_dom_sf"/>
</dbReference>
<keyword evidence="7" id="KW-1185">Reference proteome</keyword>
<keyword evidence="1" id="KW-0678">Repressor</keyword>
<proteinExistence type="predicted"/>
<evidence type="ECO:0000256" key="4">
    <source>
        <dbReference type="ARBA" id="ARBA00023163"/>
    </source>
</evidence>
<dbReference type="RefSeq" id="WP_386073679.1">
    <property type="nucleotide sequence ID" value="NZ_JBHTJT010000008.1"/>
</dbReference>
<keyword evidence="2" id="KW-0805">Transcription regulation</keyword>
<evidence type="ECO:0000256" key="3">
    <source>
        <dbReference type="ARBA" id="ARBA00023125"/>
    </source>
</evidence>
<gene>
    <name evidence="6" type="ORF">ACFQ2S_06665</name>
</gene>
<dbReference type="PANTHER" id="PTHR30146:SF148">
    <property type="entry name" value="HTH-TYPE TRANSCRIPTIONAL REPRESSOR PURR-RELATED"/>
    <property type="match status" value="1"/>
</dbReference>
<dbReference type="SUPFAM" id="SSF47413">
    <property type="entry name" value="lambda repressor-like DNA-binding domains"/>
    <property type="match status" value="1"/>
</dbReference>
<evidence type="ECO:0000313" key="7">
    <source>
        <dbReference type="Proteomes" id="UP001597108"/>
    </source>
</evidence>
<dbReference type="SMART" id="SM00354">
    <property type="entry name" value="HTH_LACI"/>
    <property type="match status" value="1"/>
</dbReference>
<evidence type="ECO:0000313" key="6">
    <source>
        <dbReference type="EMBL" id="MFD0979335.1"/>
    </source>
</evidence>
<dbReference type="SUPFAM" id="SSF53822">
    <property type="entry name" value="Periplasmic binding protein-like I"/>
    <property type="match status" value="1"/>
</dbReference>
<keyword evidence="3 6" id="KW-0238">DNA-binding</keyword>
<evidence type="ECO:0000256" key="2">
    <source>
        <dbReference type="ARBA" id="ARBA00023015"/>
    </source>
</evidence>
<dbReference type="Pfam" id="PF13377">
    <property type="entry name" value="Peripla_BP_3"/>
    <property type="match status" value="1"/>
</dbReference>
<dbReference type="InterPro" id="IPR028082">
    <property type="entry name" value="Peripla_BP_I"/>
</dbReference>
<accession>A0ABW3IN16</accession>
<evidence type="ECO:0000256" key="1">
    <source>
        <dbReference type="ARBA" id="ARBA00022491"/>
    </source>
</evidence>